<evidence type="ECO:0000259" key="6">
    <source>
        <dbReference type="PROSITE" id="PS51820"/>
    </source>
</evidence>
<dbReference type="InterPro" id="IPR003961">
    <property type="entry name" value="FN3_dom"/>
</dbReference>
<dbReference type="PROSITE" id="PS50853">
    <property type="entry name" value="FN3"/>
    <property type="match status" value="3"/>
</dbReference>
<evidence type="ECO:0000313" key="8">
    <source>
        <dbReference type="Proteomes" id="UP001596154"/>
    </source>
</evidence>
<evidence type="ECO:0000313" key="7">
    <source>
        <dbReference type="EMBL" id="MFC5634174.1"/>
    </source>
</evidence>
<name>A0ABW0UMI7_9ACTN</name>
<keyword evidence="2" id="KW-0119">Carbohydrate metabolism</keyword>
<evidence type="ECO:0000256" key="1">
    <source>
        <dbReference type="ARBA" id="ARBA00023295"/>
    </source>
</evidence>
<organism evidence="7 8">
    <name type="scientific">Streptomyces bullii</name>
    <dbReference type="NCBI Taxonomy" id="349910"/>
    <lineage>
        <taxon>Bacteria</taxon>
        <taxon>Bacillati</taxon>
        <taxon>Actinomycetota</taxon>
        <taxon>Actinomycetes</taxon>
        <taxon>Kitasatosporales</taxon>
        <taxon>Streptomycetaceae</taxon>
        <taxon>Streptomyces</taxon>
    </lineage>
</organism>
<dbReference type="SUPFAM" id="SSF49265">
    <property type="entry name" value="Fibronectin type III"/>
    <property type="match status" value="2"/>
</dbReference>
<dbReference type="EMBL" id="JBHSNY010000003">
    <property type="protein sequence ID" value="MFC5634174.1"/>
    <property type="molecule type" value="Genomic_DNA"/>
</dbReference>
<evidence type="ECO:0000259" key="5">
    <source>
        <dbReference type="PROSITE" id="PS50853"/>
    </source>
</evidence>
<keyword evidence="1" id="KW-0326">Glycosidase</keyword>
<evidence type="ECO:0000256" key="2">
    <source>
        <dbReference type="ARBA" id="ARBA00023326"/>
    </source>
</evidence>
<dbReference type="InterPro" id="IPR036116">
    <property type="entry name" value="FN3_sf"/>
</dbReference>
<dbReference type="Proteomes" id="UP001596154">
    <property type="component" value="Unassembled WGS sequence"/>
</dbReference>
<feature type="region of interest" description="Disordered" evidence="3">
    <location>
        <begin position="430"/>
        <end position="453"/>
    </location>
</feature>
<dbReference type="RefSeq" id="WP_381019784.1">
    <property type="nucleotide sequence ID" value="NZ_JBHSNY010000003.1"/>
</dbReference>
<dbReference type="Gene3D" id="2.60.40.10">
    <property type="entry name" value="Immunoglobulins"/>
    <property type="match status" value="3"/>
</dbReference>
<keyword evidence="1" id="KW-0378">Hydrolase</keyword>
<dbReference type="CDD" id="cd00063">
    <property type="entry name" value="FN3"/>
    <property type="match status" value="1"/>
</dbReference>
<reference evidence="8" key="1">
    <citation type="journal article" date="2019" name="Int. J. Syst. Evol. Microbiol.">
        <title>The Global Catalogue of Microorganisms (GCM) 10K type strain sequencing project: providing services to taxonomists for standard genome sequencing and annotation.</title>
        <authorList>
            <consortium name="The Broad Institute Genomics Platform"/>
            <consortium name="The Broad Institute Genome Sequencing Center for Infectious Disease"/>
            <person name="Wu L."/>
            <person name="Ma J."/>
        </authorList>
    </citation>
    <scope>NUCLEOTIDE SEQUENCE [LARGE SCALE GENOMIC DNA]</scope>
    <source>
        <strain evidence="8">CGMCC 4.7248</strain>
    </source>
</reference>
<keyword evidence="4" id="KW-0732">Signal</keyword>
<dbReference type="PROSITE" id="PS51820">
    <property type="entry name" value="PA14"/>
    <property type="match status" value="1"/>
</dbReference>
<dbReference type="InterPro" id="IPR011658">
    <property type="entry name" value="PA14_dom"/>
</dbReference>
<sequence length="453" mass="49100">MNPARRTTAAFTTGVVLATAGGLVAAATPASAATSCTSPVFKRQFYANTTLSGAPKKVDCDSRIDQDWGTGAPATGLPKDNFGVRWTVTRDFGSGGPFSFAVASRDGIRVYLDGVREVDLWKNVATTQKKTVDVTVPPGRHTLRVDYVNWTGAANVAFDYYPRNGSSIDKVKPLAPAGVSVTYDKVTGEATVKWAKNKEMDLLGYRVYKRLPWQEFPRDSRTRTTATTYTEQLEKAGNTYLYEVRAIDKSGNESTGSADVAVTTADELPPERPNIAWTEPSNKAVKVRWTASHGADGYEVYRAPSQDGPYTLLAKPATPAFDDVSADPDVTYWYRVRATDKAGNVSAYSYTRGEWDTLAPLAPQNLTVTEEDAEGITLTWNSVGAPEYRVYRSTSPASYGDLIATTPTVTTAYRDTTGEPGQPYYYRVTSADPAGNESAADVVTATRRPASAE</sequence>
<protein>
    <submittedName>
        <fullName evidence="7">PA14 domain-containing protein</fullName>
    </submittedName>
</protein>
<keyword evidence="2" id="KW-0624">Polysaccharide degradation</keyword>
<dbReference type="InterPro" id="IPR037524">
    <property type="entry name" value="PA14/GLEYA"/>
</dbReference>
<feature type="domain" description="PA14" evidence="6">
    <location>
        <begin position="36"/>
        <end position="175"/>
    </location>
</feature>
<feature type="domain" description="Fibronectin type-III" evidence="5">
    <location>
        <begin position="362"/>
        <end position="450"/>
    </location>
</feature>
<feature type="domain" description="Fibronectin type-III" evidence="5">
    <location>
        <begin position="269"/>
        <end position="360"/>
    </location>
</feature>
<feature type="domain" description="Fibronectin type-III" evidence="5">
    <location>
        <begin position="175"/>
        <end position="267"/>
    </location>
</feature>
<feature type="chain" id="PRO_5045142296" evidence="4">
    <location>
        <begin position="33"/>
        <end position="453"/>
    </location>
</feature>
<feature type="signal peptide" evidence="4">
    <location>
        <begin position="1"/>
        <end position="32"/>
    </location>
</feature>
<dbReference type="Pfam" id="PF07691">
    <property type="entry name" value="PA14"/>
    <property type="match status" value="1"/>
</dbReference>
<evidence type="ECO:0000256" key="3">
    <source>
        <dbReference type="SAM" id="MobiDB-lite"/>
    </source>
</evidence>
<comment type="caution">
    <text evidence="7">The sequence shown here is derived from an EMBL/GenBank/DDBJ whole genome shotgun (WGS) entry which is preliminary data.</text>
</comment>
<accession>A0ABW0UMI7</accession>
<gene>
    <name evidence="7" type="ORF">ACFPZJ_10345</name>
</gene>
<evidence type="ECO:0000256" key="4">
    <source>
        <dbReference type="SAM" id="SignalP"/>
    </source>
</evidence>
<dbReference type="InterPro" id="IPR013783">
    <property type="entry name" value="Ig-like_fold"/>
</dbReference>
<dbReference type="SMART" id="SM00060">
    <property type="entry name" value="FN3"/>
    <property type="match status" value="3"/>
</dbReference>
<proteinExistence type="predicted"/>
<keyword evidence="8" id="KW-1185">Reference proteome</keyword>
<dbReference type="SMART" id="SM00758">
    <property type="entry name" value="PA14"/>
    <property type="match status" value="1"/>
</dbReference>
<dbReference type="SUPFAM" id="SSF56988">
    <property type="entry name" value="Anthrax protective antigen"/>
    <property type="match status" value="1"/>
</dbReference>